<name>A0A1W1CDG9_9ZZZZ</name>
<evidence type="ECO:0000256" key="2">
    <source>
        <dbReference type="SAM" id="Phobius"/>
    </source>
</evidence>
<dbReference type="NCBIfam" id="TIGR02794">
    <property type="entry name" value="tolA_full"/>
    <property type="match status" value="1"/>
</dbReference>
<dbReference type="EMBL" id="FPHE01000128">
    <property type="protein sequence ID" value="SFV63765.1"/>
    <property type="molecule type" value="Genomic_DNA"/>
</dbReference>
<evidence type="ECO:0000256" key="1">
    <source>
        <dbReference type="SAM" id="MobiDB-lite"/>
    </source>
</evidence>
<feature type="region of interest" description="Disordered" evidence="1">
    <location>
        <begin position="157"/>
        <end position="177"/>
    </location>
</feature>
<keyword evidence="2" id="KW-1133">Transmembrane helix</keyword>
<dbReference type="InterPro" id="IPR014161">
    <property type="entry name" value="Tol-Pal_TolA"/>
</dbReference>
<protein>
    <submittedName>
        <fullName evidence="3">TolA protein</fullName>
    </submittedName>
</protein>
<organism evidence="3">
    <name type="scientific">hydrothermal vent metagenome</name>
    <dbReference type="NCBI Taxonomy" id="652676"/>
    <lineage>
        <taxon>unclassified sequences</taxon>
        <taxon>metagenomes</taxon>
        <taxon>ecological metagenomes</taxon>
    </lineage>
</organism>
<keyword evidence="2" id="KW-0472">Membrane</keyword>
<dbReference type="AlphaFoldDB" id="A0A1W1CDG9"/>
<accession>A0A1W1CDG9</accession>
<gene>
    <name evidence="3" type="ORF">MNB_SV-12-2041</name>
</gene>
<feature type="region of interest" description="Disordered" evidence="1">
    <location>
        <begin position="249"/>
        <end position="269"/>
    </location>
</feature>
<keyword evidence="2" id="KW-0812">Transmembrane</keyword>
<proteinExistence type="predicted"/>
<feature type="transmembrane region" description="Helical" evidence="2">
    <location>
        <begin position="6"/>
        <end position="27"/>
    </location>
</feature>
<sequence>MFNSKTVSGITAVAIYLLLIYSILLFYNVHKQKAKNYVEKNSNRVTVTLVNSDRTILNKSSKVSTPNRPLPKAESVLSPAIVPPPLKRVIPKKPVPKKKIPKKRVVEVKEPTKNTKAKQREARIKKIKKIKEDNERAKQAQIRKEREAKERAKLARIKKDKEAKERAREARIKKDKEAKERARLARIKKDKEAKERARLARVKKDKEAKERARLARIKKDKEAKERARLARIKKDREAKERAKNLFSSVNTHTPSRTTPKESSIRHTSSVADRIKNTHQSGAVSNRNRERGVENAYIAKVKRRLNNWHAQSNYKGQSARIKLVIKSSGHFRFTILNSSSGSLSSGLKEFLNQLNSMGLGTHNRSRPYNINVTFRAK</sequence>
<dbReference type="GO" id="GO:0016020">
    <property type="term" value="C:membrane"/>
    <property type="evidence" value="ECO:0007669"/>
    <property type="project" value="InterPro"/>
</dbReference>
<reference evidence="3" key="1">
    <citation type="submission" date="2016-10" db="EMBL/GenBank/DDBJ databases">
        <authorList>
            <person name="de Groot N.N."/>
        </authorList>
    </citation>
    <scope>NUCLEOTIDE SEQUENCE</scope>
</reference>
<dbReference type="GO" id="GO:0019534">
    <property type="term" value="F:toxin transmembrane transporter activity"/>
    <property type="evidence" value="ECO:0007669"/>
    <property type="project" value="InterPro"/>
</dbReference>
<evidence type="ECO:0000313" key="3">
    <source>
        <dbReference type="EMBL" id="SFV63765.1"/>
    </source>
</evidence>
<dbReference type="GO" id="GO:0043213">
    <property type="term" value="P:bacteriocin transport"/>
    <property type="evidence" value="ECO:0007669"/>
    <property type="project" value="InterPro"/>
</dbReference>